<dbReference type="EMBL" id="CP093344">
    <property type="protein sequence ID" value="WOG86045.1"/>
    <property type="molecule type" value="Genomic_DNA"/>
</dbReference>
<dbReference type="AlphaFoldDB" id="A0AAF0W9Y5"/>
<sequence length="108" mass="12893">MIMYCYLRKIRSSSVPRIRDNTSSLPGFPYTLELLEGSNTQCQEMMRLSRVAYIEICNHFKQLEEKMAIFLHVISHNDRVIKVKRRFQHATHIVHKYFSRGFEWNDGV</sequence>
<gene>
    <name evidence="2" type="ORF">DCAR_0205241</name>
</gene>
<protein>
    <recommendedName>
        <fullName evidence="1">DUF8040 domain-containing protein</fullName>
    </recommendedName>
</protein>
<evidence type="ECO:0000313" key="3">
    <source>
        <dbReference type="Proteomes" id="UP000077755"/>
    </source>
</evidence>
<evidence type="ECO:0000259" key="1">
    <source>
        <dbReference type="Pfam" id="PF26138"/>
    </source>
</evidence>
<dbReference type="InterPro" id="IPR058353">
    <property type="entry name" value="DUF8040"/>
</dbReference>
<proteinExistence type="predicted"/>
<accession>A0AAF0W9Y5</accession>
<organism evidence="2 3">
    <name type="scientific">Daucus carota subsp. sativus</name>
    <name type="common">Carrot</name>
    <dbReference type="NCBI Taxonomy" id="79200"/>
    <lineage>
        <taxon>Eukaryota</taxon>
        <taxon>Viridiplantae</taxon>
        <taxon>Streptophyta</taxon>
        <taxon>Embryophyta</taxon>
        <taxon>Tracheophyta</taxon>
        <taxon>Spermatophyta</taxon>
        <taxon>Magnoliopsida</taxon>
        <taxon>eudicotyledons</taxon>
        <taxon>Gunneridae</taxon>
        <taxon>Pentapetalae</taxon>
        <taxon>asterids</taxon>
        <taxon>campanulids</taxon>
        <taxon>Apiales</taxon>
        <taxon>Apiaceae</taxon>
        <taxon>Apioideae</taxon>
        <taxon>Scandiceae</taxon>
        <taxon>Daucinae</taxon>
        <taxon>Daucus</taxon>
        <taxon>Daucus sect. Daucus</taxon>
    </lineage>
</organism>
<keyword evidence="3" id="KW-1185">Reference proteome</keyword>
<name>A0AAF0W9Y5_DAUCS</name>
<dbReference type="Pfam" id="PF26138">
    <property type="entry name" value="DUF8040"/>
    <property type="match status" value="1"/>
</dbReference>
<evidence type="ECO:0000313" key="2">
    <source>
        <dbReference type="EMBL" id="WOG86045.1"/>
    </source>
</evidence>
<reference evidence="2" key="1">
    <citation type="journal article" date="2016" name="Nat. Genet.">
        <title>A high-quality carrot genome assembly provides new insights into carotenoid accumulation and asterid genome evolution.</title>
        <authorList>
            <person name="Iorizzo M."/>
            <person name="Ellison S."/>
            <person name="Senalik D."/>
            <person name="Zeng P."/>
            <person name="Satapoomin P."/>
            <person name="Huang J."/>
            <person name="Bowman M."/>
            <person name="Iovene M."/>
            <person name="Sanseverino W."/>
            <person name="Cavagnaro P."/>
            <person name="Yildiz M."/>
            <person name="Macko-Podgorni A."/>
            <person name="Moranska E."/>
            <person name="Grzebelus E."/>
            <person name="Grzebelus D."/>
            <person name="Ashrafi H."/>
            <person name="Zheng Z."/>
            <person name="Cheng S."/>
            <person name="Spooner D."/>
            <person name="Van Deynze A."/>
            <person name="Simon P."/>
        </authorList>
    </citation>
    <scope>NUCLEOTIDE SEQUENCE</scope>
    <source>
        <tissue evidence="2">Leaf</tissue>
    </source>
</reference>
<dbReference type="Proteomes" id="UP000077755">
    <property type="component" value="Chromosome 2"/>
</dbReference>
<feature type="domain" description="DUF8040" evidence="1">
    <location>
        <begin position="22"/>
        <end position="102"/>
    </location>
</feature>
<reference evidence="2" key="2">
    <citation type="submission" date="2022-03" db="EMBL/GenBank/DDBJ databases">
        <title>Draft title - Genomic analysis of global carrot germplasm unveils the trajectory of domestication and the origin of high carotenoid orange carrot.</title>
        <authorList>
            <person name="Iorizzo M."/>
            <person name="Ellison S."/>
            <person name="Senalik D."/>
            <person name="Macko-Podgorni A."/>
            <person name="Grzebelus D."/>
            <person name="Bostan H."/>
            <person name="Rolling W."/>
            <person name="Curaba J."/>
            <person name="Simon P."/>
        </authorList>
    </citation>
    <scope>NUCLEOTIDE SEQUENCE</scope>
    <source>
        <tissue evidence="2">Leaf</tissue>
    </source>
</reference>